<proteinExistence type="predicted"/>
<protein>
    <submittedName>
        <fullName evidence="2">Uncharacterized protein</fullName>
    </submittedName>
</protein>
<dbReference type="AlphaFoldDB" id="A0A8J7CAW5"/>
<comment type="caution">
    <text evidence="2">The sequence shown here is derived from an EMBL/GenBank/DDBJ whole genome shotgun (WGS) entry which is preliminary data.</text>
</comment>
<keyword evidence="1" id="KW-0732">Signal</keyword>
<evidence type="ECO:0000256" key="1">
    <source>
        <dbReference type="SAM" id="SignalP"/>
    </source>
</evidence>
<feature type="chain" id="PRO_5035200956" evidence="1">
    <location>
        <begin position="34"/>
        <end position="255"/>
    </location>
</feature>
<feature type="signal peptide" evidence="1">
    <location>
        <begin position="1"/>
        <end position="33"/>
    </location>
</feature>
<name>A0A8J7CAW5_9CYAN</name>
<reference evidence="2" key="1">
    <citation type="submission" date="2020-09" db="EMBL/GenBank/DDBJ databases">
        <title>Iningainema tapete sp. nov. (Scytonemataceae, Cyanobacteria) from greenhouses in central Florida (USA) produces two types of nodularin with biosynthetic potential for microcystin-LR and anabaenopeptins.</title>
        <authorList>
            <person name="Berthold D.E."/>
            <person name="Lefler F.W."/>
            <person name="Huang I.-S."/>
            <person name="Abdulla H."/>
            <person name="Zimba P.V."/>
            <person name="Laughinghouse H.D. IV."/>
        </authorList>
    </citation>
    <scope>NUCLEOTIDE SEQUENCE</scope>
    <source>
        <strain evidence="2">BLCCT55</strain>
    </source>
</reference>
<dbReference type="EMBL" id="JACXAE010000111">
    <property type="protein sequence ID" value="MBD2777631.1"/>
    <property type="molecule type" value="Genomic_DNA"/>
</dbReference>
<accession>A0A8J7CAW5</accession>
<evidence type="ECO:0000313" key="3">
    <source>
        <dbReference type="Proteomes" id="UP000629098"/>
    </source>
</evidence>
<dbReference type="RefSeq" id="WP_190836701.1">
    <property type="nucleotide sequence ID" value="NZ_CAWPPI010000111.1"/>
</dbReference>
<keyword evidence="3" id="KW-1185">Reference proteome</keyword>
<dbReference type="Proteomes" id="UP000629098">
    <property type="component" value="Unassembled WGS sequence"/>
</dbReference>
<sequence>MFKVCRWQQILAFVASVAVLLSTICSLPMPARATTITTAPYVAQVSPSIPSQSENDSPLVEAFSKLADSISRLADSISTSSSSNSIIEQHEPTSTIAPLHTRSFEPRLSQTTQALGACRTVKRGPNNSTIFTPIYPSDFVNQGIYMRTGSTVFIDVNDVRDRDYVGILQPRVLRGQYINKFDLVNNCGQGGDNGNQAGEWYYIARNYYLSNIAQDAYGDSSQWWRLQKYPDGPNFTQQEAGSLQVGTPVWAPYIY</sequence>
<evidence type="ECO:0000313" key="2">
    <source>
        <dbReference type="EMBL" id="MBD2777631.1"/>
    </source>
</evidence>
<gene>
    <name evidence="2" type="ORF">ICL16_37715</name>
</gene>
<organism evidence="2 3">
    <name type="scientific">Iningainema tapete BLCC-T55</name>
    <dbReference type="NCBI Taxonomy" id="2748662"/>
    <lineage>
        <taxon>Bacteria</taxon>
        <taxon>Bacillati</taxon>
        <taxon>Cyanobacteriota</taxon>
        <taxon>Cyanophyceae</taxon>
        <taxon>Nostocales</taxon>
        <taxon>Scytonemataceae</taxon>
        <taxon>Iningainema tapete</taxon>
    </lineage>
</organism>